<gene>
    <name evidence="2" type="ordered locus">Mhar_0939</name>
</gene>
<keyword evidence="1" id="KW-1133">Transmembrane helix</keyword>
<name>G7WLK7_METH6</name>
<dbReference type="EMBL" id="CP003117">
    <property type="protein sequence ID" value="AET64310.1"/>
    <property type="molecule type" value="Genomic_DNA"/>
</dbReference>
<feature type="transmembrane region" description="Helical" evidence="1">
    <location>
        <begin position="57"/>
        <end position="79"/>
    </location>
</feature>
<dbReference type="Pfam" id="PF09946">
    <property type="entry name" value="DUF2178"/>
    <property type="match status" value="1"/>
</dbReference>
<keyword evidence="1" id="KW-0472">Membrane</keyword>
<keyword evidence="1" id="KW-0812">Transmembrane</keyword>
<feature type="transmembrane region" description="Helical" evidence="1">
    <location>
        <begin position="85"/>
        <end position="107"/>
    </location>
</feature>
<evidence type="ECO:0008006" key="4">
    <source>
        <dbReference type="Google" id="ProtNLM"/>
    </source>
</evidence>
<dbReference type="Proteomes" id="UP000005877">
    <property type="component" value="Chromosome"/>
</dbReference>
<reference evidence="2 3" key="1">
    <citation type="journal article" date="2012" name="PLoS ONE">
        <title>The genome characteristics and predicted function of methyl-group oxidation pathway in the obligate aceticlastic methanogens, Methanosaeta spp.</title>
        <authorList>
            <person name="Zhu J."/>
            <person name="Zheng H."/>
            <person name="Ai G."/>
            <person name="Zhang G."/>
            <person name="Liu D."/>
            <person name="Liu X."/>
            <person name="Dong X."/>
        </authorList>
    </citation>
    <scope>NUCLEOTIDE SEQUENCE [LARGE SCALE GENOMIC DNA]</scope>
    <source>
        <strain evidence="2 3">6Ac</strain>
    </source>
</reference>
<dbReference type="HOGENOM" id="CLU_161129_0_0_2"/>
<keyword evidence="3" id="KW-1185">Reference proteome</keyword>
<feature type="transmembrane region" description="Helical" evidence="1">
    <location>
        <begin position="12"/>
        <end position="36"/>
    </location>
</feature>
<dbReference type="PATRIC" id="fig|1110509.7.peg.1053"/>
<sequence>MVVIVATVAVAGWSAVIAEVPLVLISAATGGFLFYLCRSRMEEVVVDERDERVSERAAKVAVEAFAAASALVGVLFIAARDEHPGLMNVGFALAFSASALMILYSALYGYYNRRYGYEPCDEE</sequence>
<dbReference type="AlphaFoldDB" id="G7WLK7"/>
<organism evidence="2 3">
    <name type="scientific">Methanothrix harundinacea (strain 6Ac)</name>
    <name type="common">Methanosaeta harundinacea</name>
    <dbReference type="NCBI Taxonomy" id="1110509"/>
    <lineage>
        <taxon>Archaea</taxon>
        <taxon>Methanobacteriati</taxon>
        <taxon>Methanobacteriota</taxon>
        <taxon>Stenosarchaea group</taxon>
        <taxon>Methanomicrobia</taxon>
        <taxon>Methanotrichales</taxon>
        <taxon>Methanotrichaceae</taxon>
        <taxon>Methanothrix</taxon>
    </lineage>
</organism>
<proteinExistence type="predicted"/>
<evidence type="ECO:0000256" key="1">
    <source>
        <dbReference type="SAM" id="Phobius"/>
    </source>
</evidence>
<protein>
    <recommendedName>
        <fullName evidence="4">DUF2178 domain-containing protein</fullName>
    </recommendedName>
</protein>
<dbReference type="InterPro" id="IPR019235">
    <property type="entry name" value="DUF2178_TM"/>
</dbReference>
<accession>G7WLK7</accession>
<evidence type="ECO:0000313" key="3">
    <source>
        <dbReference type="Proteomes" id="UP000005877"/>
    </source>
</evidence>
<evidence type="ECO:0000313" key="2">
    <source>
        <dbReference type="EMBL" id="AET64310.1"/>
    </source>
</evidence>
<dbReference type="STRING" id="1110509.Mhar_0939"/>
<dbReference type="KEGG" id="mhi:Mhar_0939"/>